<evidence type="ECO:0000256" key="12">
    <source>
        <dbReference type="ARBA" id="ARBA00023098"/>
    </source>
</evidence>
<keyword evidence="15" id="KW-1208">Phospholipid metabolism</keyword>
<evidence type="ECO:0000256" key="16">
    <source>
        <dbReference type="ARBA" id="ARBA00048586"/>
    </source>
</evidence>
<comment type="pathway">
    <text evidence="3">Phospholipid metabolism; phosphatidylglycerol biosynthesis; phosphatidylglycerol from CDP-diacylglycerol: step 1/2.</text>
</comment>
<evidence type="ECO:0000256" key="10">
    <source>
        <dbReference type="ARBA" id="ARBA00022692"/>
    </source>
</evidence>
<feature type="transmembrane region" description="Helical" evidence="19">
    <location>
        <begin position="165"/>
        <end position="182"/>
    </location>
</feature>
<proteinExistence type="inferred from homology"/>
<evidence type="ECO:0000256" key="14">
    <source>
        <dbReference type="ARBA" id="ARBA00023209"/>
    </source>
</evidence>
<dbReference type="InterPro" id="IPR004570">
    <property type="entry name" value="Phosphatidylglycerol_P_synth"/>
</dbReference>
<feature type="transmembrane region" description="Helical" evidence="19">
    <location>
        <begin position="12"/>
        <end position="31"/>
    </location>
</feature>
<keyword evidence="21" id="KW-1185">Reference proteome</keyword>
<keyword evidence="11 19" id="KW-1133">Transmembrane helix</keyword>
<keyword evidence="12" id="KW-0443">Lipid metabolism</keyword>
<dbReference type="EC" id="2.7.8.5" evidence="6 17"/>
<evidence type="ECO:0000256" key="6">
    <source>
        <dbReference type="ARBA" id="ARBA00013170"/>
    </source>
</evidence>
<keyword evidence="8" id="KW-0444">Lipid biosynthesis</keyword>
<comment type="catalytic activity">
    <reaction evidence="16">
        <text>a CDP-1,2-diacyl-sn-glycerol + sn-glycerol 3-phosphate = a 1,2-diacyl-sn-glycero-3-phospho-(1'-sn-glycero-3'-phosphate) + CMP + H(+)</text>
        <dbReference type="Rhea" id="RHEA:12593"/>
        <dbReference type="ChEBI" id="CHEBI:15378"/>
        <dbReference type="ChEBI" id="CHEBI:57597"/>
        <dbReference type="ChEBI" id="CHEBI:58332"/>
        <dbReference type="ChEBI" id="CHEBI:60110"/>
        <dbReference type="ChEBI" id="CHEBI:60377"/>
        <dbReference type="EC" id="2.7.8.5"/>
    </reaction>
</comment>
<feature type="transmembrane region" description="Helical" evidence="19">
    <location>
        <begin position="81"/>
        <end position="97"/>
    </location>
</feature>
<feature type="transmembrane region" description="Helical" evidence="19">
    <location>
        <begin position="43"/>
        <end position="60"/>
    </location>
</feature>
<keyword evidence="10 19" id="KW-0812">Transmembrane</keyword>
<dbReference type="Pfam" id="PF01066">
    <property type="entry name" value="CDP-OH_P_transf"/>
    <property type="match status" value="1"/>
</dbReference>
<evidence type="ECO:0000256" key="18">
    <source>
        <dbReference type="RuleBase" id="RU003750"/>
    </source>
</evidence>
<evidence type="ECO:0000256" key="3">
    <source>
        <dbReference type="ARBA" id="ARBA00005042"/>
    </source>
</evidence>
<reference evidence="20 21" key="1">
    <citation type="submission" date="2023-05" db="EMBL/GenBank/DDBJ databases">
        <title>Draft genome of Paenibacillus sp. CCS26.</title>
        <authorList>
            <person name="Akita H."/>
            <person name="Shinto Y."/>
            <person name="Kimura Z."/>
        </authorList>
    </citation>
    <scope>NUCLEOTIDE SEQUENCE [LARGE SCALE GENOMIC DNA]</scope>
    <source>
        <strain evidence="20 21">CCS26</strain>
    </source>
</reference>
<comment type="similarity">
    <text evidence="5 18">Belongs to the CDP-alcohol phosphatidyltransferase class-I family.</text>
</comment>
<dbReference type="Gene3D" id="1.20.120.1760">
    <property type="match status" value="1"/>
</dbReference>
<gene>
    <name evidence="20" type="primary">pgsA_2</name>
    <name evidence="20" type="ORF">PghCCS26_57830</name>
</gene>
<sequence>MNTANKITLARIGLIPLFILLFPIYPDWLIAHSGLLQHLNHYGIYYAALVFALASATDKLDGHIARKYNQITNLGKLLDPLADKLLISAALILLVSQHMIASWMAVGIIAREMVVTGIRLVASAQQIALQADRYGKIKMVSQVIAITVVLLNFRPVGFPIPIDQLFMLAAFLLTVLSGYNYIKKNVHLLNA</sequence>
<evidence type="ECO:0000256" key="8">
    <source>
        <dbReference type="ARBA" id="ARBA00022516"/>
    </source>
</evidence>
<evidence type="ECO:0000256" key="11">
    <source>
        <dbReference type="ARBA" id="ARBA00022989"/>
    </source>
</evidence>
<keyword evidence="13 19" id="KW-0472">Membrane</keyword>
<dbReference type="InterPro" id="IPR050324">
    <property type="entry name" value="CDP-alcohol_PTase-I"/>
</dbReference>
<dbReference type="InterPro" id="IPR048254">
    <property type="entry name" value="CDP_ALCOHOL_P_TRANSF_CS"/>
</dbReference>
<comment type="pathway">
    <text evidence="4">Lipid metabolism.</text>
</comment>
<evidence type="ECO:0000256" key="2">
    <source>
        <dbReference type="ARBA" id="ARBA00004141"/>
    </source>
</evidence>
<dbReference type="PROSITE" id="PS00379">
    <property type="entry name" value="CDP_ALCOHOL_P_TRANSF"/>
    <property type="match status" value="1"/>
</dbReference>
<evidence type="ECO:0000256" key="13">
    <source>
        <dbReference type="ARBA" id="ARBA00023136"/>
    </source>
</evidence>
<evidence type="ECO:0000313" key="21">
    <source>
        <dbReference type="Proteomes" id="UP001285921"/>
    </source>
</evidence>
<dbReference type="PIRSF" id="PIRSF000847">
    <property type="entry name" value="Phos_ph_gly_syn"/>
    <property type="match status" value="1"/>
</dbReference>
<accession>A0ABQ6NVP6</accession>
<keyword evidence="9 18" id="KW-0808">Transferase</keyword>
<comment type="function">
    <text evidence="1">This protein catalyzes the committed step to the synthesis of the acidic phospholipids.</text>
</comment>
<evidence type="ECO:0000256" key="7">
    <source>
        <dbReference type="ARBA" id="ARBA00014944"/>
    </source>
</evidence>
<dbReference type="RefSeq" id="WP_317982157.1">
    <property type="nucleotide sequence ID" value="NZ_BTCL01000032.1"/>
</dbReference>
<dbReference type="Proteomes" id="UP001285921">
    <property type="component" value="Unassembled WGS sequence"/>
</dbReference>
<evidence type="ECO:0000256" key="17">
    <source>
        <dbReference type="NCBIfam" id="TIGR00560"/>
    </source>
</evidence>
<evidence type="ECO:0000256" key="4">
    <source>
        <dbReference type="ARBA" id="ARBA00005189"/>
    </source>
</evidence>
<dbReference type="InterPro" id="IPR043130">
    <property type="entry name" value="CDP-OH_PTrfase_TM_dom"/>
</dbReference>
<comment type="caution">
    <text evidence="20">The sequence shown here is derived from an EMBL/GenBank/DDBJ whole genome shotgun (WGS) entry which is preliminary data.</text>
</comment>
<dbReference type="PANTHER" id="PTHR14269:SF62">
    <property type="entry name" value="CDP-DIACYLGLYCEROL--GLYCEROL-3-PHOSPHATE 3-PHOSPHATIDYLTRANSFERASE 1, CHLOROPLASTIC"/>
    <property type="match status" value="1"/>
</dbReference>
<dbReference type="InterPro" id="IPR000462">
    <property type="entry name" value="CDP-OH_P_trans"/>
</dbReference>
<evidence type="ECO:0000256" key="19">
    <source>
        <dbReference type="SAM" id="Phobius"/>
    </source>
</evidence>
<evidence type="ECO:0000256" key="15">
    <source>
        <dbReference type="ARBA" id="ARBA00023264"/>
    </source>
</evidence>
<dbReference type="EMBL" id="BTCL01000032">
    <property type="protein sequence ID" value="GMK48653.1"/>
    <property type="molecule type" value="Genomic_DNA"/>
</dbReference>
<comment type="subcellular location">
    <subcellularLocation>
        <location evidence="2">Membrane</location>
        <topology evidence="2">Multi-pass membrane protein</topology>
    </subcellularLocation>
</comment>
<evidence type="ECO:0000256" key="9">
    <source>
        <dbReference type="ARBA" id="ARBA00022679"/>
    </source>
</evidence>
<evidence type="ECO:0000256" key="1">
    <source>
        <dbReference type="ARBA" id="ARBA00003973"/>
    </source>
</evidence>
<evidence type="ECO:0000256" key="5">
    <source>
        <dbReference type="ARBA" id="ARBA00010441"/>
    </source>
</evidence>
<name>A0ABQ6NVP6_9BACL</name>
<protein>
    <recommendedName>
        <fullName evidence="7 17">CDP-diacylglycerol--glycerol-3-phosphate 3-phosphatidyltransferase</fullName>
        <ecNumber evidence="6 17">2.7.8.5</ecNumber>
    </recommendedName>
</protein>
<dbReference type="PANTHER" id="PTHR14269">
    <property type="entry name" value="CDP-DIACYLGLYCEROL--GLYCEROL-3-PHOSPHATE 3-PHOSPHATIDYLTRANSFERASE-RELATED"/>
    <property type="match status" value="1"/>
</dbReference>
<organism evidence="20 21">
    <name type="scientific">Paenibacillus glycanilyticus</name>
    <dbReference type="NCBI Taxonomy" id="126569"/>
    <lineage>
        <taxon>Bacteria</taxon>
        <taxon>Bacillati</taxon>
        <taxon>Bacillota</taxon>
        <taxon>Bacilli</taxon>
        <taxon>Bacillales</taxon>
        <taxon>Paenibacillaceae</taxon>
        <taxon>Paenibacillus</taxon>
    </lineage>
</organism>
<evidence type="ECO:0000313" key="20">
    <source>
        <dbReference type="EMBL" id="GMK48653.1"/>
    </source>
</evidence>
<keyword evidence="14" id="KW-0594">Phospholipid biosynthesis</keyword>
<dbReference type="NCBIfam" id="TIGR00560">
    <property type="entry name" value="pgsA"/>
    <property type="match status" value="1"/>
</dbReference>